<dbReference type="eggNOG" id="COG2128">
    <property type="taxonomic scope" value="Bacteria"/>
</dbReference>
<dbReference type="SUPFAM" id="SSF69118">
    <property type="entry name" value="AhpD-like"/>
    <property type="match status" value="1"/>
</dbReference>
<organism evidence="1 2">
    <name type="scientific">Solibacillus silvestris (strain StLB046)</name>
    <name type="common">Bacillus silvestris</name>
    <dbReference type="NCBI Taxonomy" id="1002809"/>
    <lineage>
        <taxon>Bacteria</taxon>
        <taxon>Bacillati</taxon>
        <taxon>Bacillota</taxon>
        <taxon>Bacilli</taxon>
        <taxon>Bacillales</taxon>
        <taxon>Caryophanaceae</taxon>
        <taxon>Solibacillus</taxon>
    </lineage>
</organism>
<dbReference type="KEGG" id="siv:SSIL_2315"/>
<dbReference type="AlphaFoldDB" id="F2FAH1"/>
<dbReference type="STRING" id="1002809.SSIL_2315"/>
<protein>
    <submittedName>
        <fullName evidence="1">Uncharacterized conserved protein</fullName>
    </submittedName>
</protein>
<keyword evidence="2" id="KW-1185">Reference proteome</keyword>
<evidence type="ECO:0000313" key="2">
    <source>
        <dbReference type="Proteomes" id="UP000006691"/>
    </source>
</evidence>
<name>F2FAH1_SOLSS</name>
<reference evidence="2" key="1">
    <citation type="submission" date="2011-04" db="EMBL/GenBank/DDBJ databases">
        <title>Genome sequence of Solibacillus silvestris StLB046.</title>
        <authorList>
            <person name="Morohoshi T."/>
            <person name="Someya N."/>
            <person name="Ikeda T."/>
        </authorList>
    </citation>
    <scope>NUCLEOTIDE SEQUENCE [LARGE SCALE GENOMIC DNA]</scope>
    <source>
        <strain evidence="2">StLB046</strain>
    </source>
</reference>
<gene>
    <name evidence="1" type="ordered locus">SSIL_2315</name>
</gene>
<accession>F2FAH1</accession>
<reference evidence="1 2" key="2">
    <citation type="journal article" date="2012" name="J. Biosci. Bioeng.">
        <title>Complete genome sequence and characterization of the N-acylhomoserine lactone-degrading gene of the potato leaf-associated Solibacillus silvestris.</title>
        <authorList>
            <person name="Morohoshi T."/>
            <person name="Tominaga Y."/>
            <person name="Someya N."/>
            <person name="Ikeda T."/>
        </authorList>
    </citation>
    <scope>NUCLEOTIDE SEQUENCE [LARGE SCALE GENOMIC DNA]</scope>
    <source>
        <strain evidence="1 2">StLB046</strain>
    </source>
</reference>
<dbReference type="InterPro" id="IPR029032">
    <property type="entry name" value="AhpD-like"/>
</dbReference>
<dbReference type="Proteomes" id="UP000006691">
    <property type="component" value="Chromosome"/>
</dbReference>
<evidence type="ECO:0000313" key="1">
    <source>
        <dbReference type="EMBL" id="BAK16738.1"/>
    </source>
</evidence>
<dbReference type="EMBL" id="AP012157">
    <property type="protein sequence ID" value="BAK16738.1"/>
    <property type="molecule type" value="Genomic_DNA"/>
</dbReference>
<sequence length="129" mass="14622">MTPFQKLLNFNPTVKLLWRNISVELEKDNYLSAQLKEEVRKTLAQVNGCLYCKAKGTPNPQLYDEKTAVCTGYAEAFLQSKGQTSPSVTNVLDKYLTKEEKDELLTFICFITASQYLGALHQLQPTIIK</sequence>
<proteinExistence type="predicted"/>
<dbReference type="HOGENOM" id="CLU_133093_0_0_9"/>
<dbReference type="PATRIC" id="fig|1002809.3.peg.2336"/>
<dbReference type="RefSeq" id="WP_014824002.1">
    <property type="nucleotide sequence ID" value="NC_018065.1"/>
</dbReference>